<organism evidence="1 2">
    <name type="scientific">Corynebacterium timonense</name>
    <dbReference type="NCBI Taxonomy" id="441500"/>
    <lineage>
        <taxon>Bacteria</taxon>
        <taxon>Bacillati</taxon>
        <taxon>Actinomycetota</taxon>
        <taxon>Actinomycetes</taxon>
        <taxon>Mycobacteriales</taxon>
        <taxon>Corynebacteriaceae</taxon>
        <taxon>Corynebacterium</taxon>
    </lineage>
</organism>
<dbReference type="EMBL" id="LT629765">
    <property type="protein sequence ID" value="SDS59900.1"/>
    <property type="molecule type" value="Genomic_DNA"/>
</dbReference>
<evidence type="ECO:0000313" key="2">
    <source>
        <dbReference type="Proteomes" id="UP000182237"/>
    </source>
</evidence>
<reference evidence="1 2" key="1">
    <citation type="submission" date="2016-10" db="EMBL/GenBank/DDBJ databases">
        <authorList>
            <person name="de Groot N.N."/>
        </authorList>
    </citation>
    <scope>NUCLEOTIDE SEQUENCE [LARGE SCALE GENOMIC DNA]</scope>
    <source>
        <strain evidence="1 2">DSM 45434</strain>
    </source>
</reference>
<dbReference type="OrthoDB" id="10011425at2"/>
<evidence type="ECO:0000313" key="1">
    <source>
        <dbReference type="EMBL" id="SDS59900.1"/>
    </source>
</evidence>
<sequence>MIRRTLRGAEALARSLAAARTRPDRAAWVACTVAAVAGARFAEPAARALAAPWNPAAAVASIEQQRVPRTPSLLGVGAFALGQAVYAARLLRVGARPDVPVALACAAATAVGAYSARGTGLAPAALVGGAASTVTTALANDPALRNGAPASEGISHGANLGFAAEGLRLAVNAAFRRPQVCVVSALCTATGLVGQLLLADGLRG</sequence>
<proteinExistence type="predicted"/>
<dbReference type="STRING" id="1203190.GCA_000312345_00936"/>
<dbReference type="eggNOG" id="COG3714">
    <property type="taxonomic scope" value="Bacteria"/>
</dbReference>
<name>A0A1H1TI75_9CORY</name>
<protein>
    <submittedName>
        <fullName evidence="1">Uncharacterized protein</fullName>
    </submittedName>
</protein>
<gene>
    <name evidence="1" type="ORF">SAMN04488539_1993</name>
</gene>
<keyword evidence="2" id="KW-1185">Reference proteome</keyword>
<dbReference type="AlphaFoldDB" id="A0A1H1TI75"/>
<accession>A0A1H1TI75</accession>
<dbReference type="Proteomes" id="UP000182237">
    <property type="component" value="Chromosome I"/>
</dbReference>
<dbReference type="RefSeq" id="WP_019193778.1">
    <property type="nucleotide sequence ID" value="NZ_LT629765.1"/>
</dbReference>